<organism evidence="1 2">
    <name type="scientific">Pyropia yezoensis</name>
    <name type="common">Susabi-nori</name>
    <name type="synonym">Porphyra yezoensis</name>
    <dbReference type="NCBI Taxonomy" id="2788"/>
    <lineage>
        <taxon>Eukaryota</taxon>
        <taxon>Rhodophyta</taxon>
        <taxon>Bangiophyceae</taxon>
        <taxon>Bangiales</taxon>
        <taxon>Bangiaceae</taxon>
        <taxon>Pyropia</taxon>
    </lineage>
</organism>
<dbReference type="Proteomes" id="UP000798662">
    <property type="component" value="Chromosome 1"/>
</dbReference>
<keyword evidence="2" id="KW-1185">Reference proteome</keyword>
<name>A0ACC3BQ99_PYRYE</name>
<comment type="caution">
    <text evidence="1">The sequence shown here is derived from an EMBL/GenBank/DDBJ whole genome shotgun (WGS) entry which is preliminary data.</text>
</comment>
<protein>
    <submittedName>
        <fullName evidence="1">Uncharacterized protein</fullName>
    </submittedName>
</protein>
<gene>
    <name evidence="1" type="ORF">I4F81_002491</name>
</gene>
<proteinExistence type="predicted"/>
<dbReference type="EMBL" id="CM020618">
    <property type="protein sequence ID" value="KAK1859899.1"/>
    <property type="molecule type" value="Genomic_DNA"/>
</dbReference>
<evidence type="ECO:0000313" key="1">
    <source>
        <dbReference type="EMBL" id="KAK1859899.1"/>
    </source>
</evidence>
<reference evidence="1" key="1">
    <citation type="submission" date="2019-11" db="EMBL/GenBank/DDBJ databases">
        <title>Nori genome reveals adaptations in red seaweeds to the harsh intertidal environment.</title>
        <authorList>
            <person name="Wang D."/>
            <person name="Mao Y."/>
        </authorList>
    </citation>
    <scope>NUCLEOTIDE SEQUENCE</scope>
    <source>
        <tissue evidence="1">Gametophyte</tissue>
    </source>
</reference>
<evidence type="ECO:0000313" key="2">
    <source>
        <dbReference type="Proteomes" id="UP000798662"/>
    </source>
</evidence>
<sequence>MWSTLVGSGRDRPGNHPYSVAFSTLTSAAPPFVCDSPLPAPVLAPCVPLYACIYVVWLHRYVACLCVEWRRSFPSR</sequence>
<accession>A0ACC3BQ99</accession>